<feature type="domain" description="AIPP2-like SPOC-like" evidence="6">
    <location>
        <begin position="406"/>
        <end position="536"/>
    </location>
</feature>
<evidence type="ECO:0000313" key="7">
    <source>
        <dbReference type="EMBL" id="CAI9111851.1"/>
    </source>
</evidence>
<keyword evidence="3" id="KW-0862">Zinc</keyword>
<dbReference type="EMBL" id="OX459124">
    <property type="protein sequence ID" value="CAI9111851.1"/>
    <property type="molecule type" value="Genomic_DNA"/>
</dbReference>
<dbReference type="Pfam" id="PF23121">
    <property type="entry name" value="SPOC_AIPP2"/>
    <property type="match status" value="1"/>
</dbReference>
<evidence type="ECO:0000256" key="2">
    <source>
        <dbReference type="ARBA" id="ARBA00022771"/>
    </source>
</evidence>
<proteinExistence type="predicted"/>
<keyword evidence="5" id="KW-0804">Transcription</keyword>
<dbReference type="InterPro" id="IPR049914">
    <property type="entry name" value="PHD1-3/5-6"/>
</dbReference>
<organism evidence="7 8">
    <name type="scientific">Oldenlandia corymbosa var. corymbosa</name>
    <dbReference type="NCBI Taxonomy" id="529605"/>
    <lineage>
        <taxon>Eukaryota</taxon>
        <taxon>Viridiplantae</taxon>
        <taxon>Streptophyta</taxon>
        <taxon>Embryophyta</taxon>
        <taxon>Tracheophyta</taxon>
        <taxon>Spermatophyta</taxon>
        <taxon>Magnoliopsida</taxon>
        <taxon>eudicotyledons</taxon>
        <taxon>Gunneridae</taxon>
        <taxon>Pentapetalae</taxon>
        <taxon>asterids</taxon>
        <taxon>lamiids</taxon>
        <taxon>Gentianales</taxon>
        <taxon>Rubiaceae</taxon>
        <taxon>Rubioideae</taxon>
        <taxon>Spermacoceae</taxon>
        <taxon>Hedyotis-Oldenlandia complex</taxon>
        <taxon>Oldenlandia</taxon>
    </lineage>
</organism>
<evidence type="ECO:0000256" key="4">
    <source>
        <dbReference type="ARBA" id="ARBA00023015"/>
    </source>
</evidence>
<evidence type="ECO:0000313" key="8">
    <source>
        <dbReference type="Proteomes" id="UP001161247"/>
    </source>
</evidence>
<evidence type="ECO:0000256" key="1">
    <source>
        <dbReference type="ARBA" id="ARBA00022723"/>
    </source>
</evidence>
<gene>
    <name evidence="7" type="ORF">OLC1_LOCUS19145</name>
</gene>
<dbReference type="Proteomes" id="UP001161247">
    <property type="component" value="Chromosome 7"/>
</dbReference>
<evidence type="ECO:0000256" key="5">
    <source>
        <dbReference type="ARBA" id="ARBA00023163"/>
    </source>
</evidence>
<dbReference type="PANTHER" id="PTHR33304:SF36">
    <property type="entry name" value="GB|AAF26970.1-RELATED"/>
    <property type="match status" value="1"/>
</dbReference>
<dbReference type="PANTHER" id="PTHR33304">
    <property type="match status" value="1"/>
</dbReference>
<keyword evidence="8" id="KW-1185">Reference proteome</keyword>
<evidence type="ECO:0000259" key="6">
    <source>
        <dbReference type="Pfam" id="PF23121"/>
    </source>
</evidence>
<dbReference type="GO" id="GO:0008270">
    <property type="term" value="F:zinc ion binding"/>
    <property type="evidence" value="ECO:0007669"/>
    <property type="project" value="UniProtKB-KW"/>
</dbReference>
<name>A0AAV1DVE0_OLDCO</name>
<keyword evidence="1" id="KW-0479">Metal-binding</keyword>
<dbReference type="GO" id="GO:0140566">
    <property type="term" value="F:histone reader activity"/>
    <property type="evidence" value="ECO:0007669"/>
    <property type="project" value="InterPro"/>
</dbReference>
<evidence type="ECO:0000256" key="3">
    <source>
        <dbReference type="ARBA" id="ARBA00022833"/>
    </source>
</evidence>
<sequence>MEDLGSSTSEAHQAKCCDICGNEGVIDAIVTCTGCKVNSEHLLRICEGFVSSENLNEIMFQHNTMMHIFHIAELRKWDENFKSLRFPIIDKPCSLQYLDLKPSLLVCVSHFPVLAEQTLLSYNLKCLFFLLNLARYCMRIFTYEYPEIWYCDDCKRANEKLSSSSGAKEGFLVESTEDTRKILHGHSTQPKKLPNDSRMIGMDRKKKFIPGKTKPLSAEEVIRLSSGALNHVSPVKVVHSRSVPRKNSSTLCKNIPVRCRDVPPKFPNQLIKATVSSAPAPSRHIKPNVAHHIPQSIKAVTNVNEVCRRDLEQKKDGRSQATLKEHTQNSKDVLWAPINEPSMDAERSTAEIRLEEGKCELKISSEPDVPRQQIVRSGNAALSNSEPWRTTSSVNHFCDPSLDAAWNGSFKVSNASKSWEISDKVQAHPRSRVRKKVYELSMMMPEALQFELVPRSDLWGDLSQYLFLDRRDIGLYFFPANMQRWEQYVTLREHMEAEDLAMRTRVEDMELLVFTSKLFRKDCQRWAGRRYLWGVFKKAKHASQVSTDEWHSEMDSNEVVDMDVDMIGGEDIGRL</sequence>
<protein>
    <submittedName>
        <fullName evidence="7">OLC1v1012179C3</fullName>
    </submittedName>
</protein>
<reference evidence="7" key="1">
    <citation type="submission" date="2023-03" db="EMBL/GenBank/DDBJ databases">
        <authorList>
            <person name="Julca I."/>
        </authorList>
    </citation>
    <scope>NUCLEOTIDE SEQUENCE</scope>
</reference>
<keyword evidence="4" id="KW-0805">Transcription regulation</keyword>
<dbReference type="GO" id="GO:0034244">
    <property type="term" value="P:negative regulation of transcription elongation by RNA polymerase II"/>
    <property type="evidence" value="ECO:0007669"/>
    <property type="project" value="InterPro"/>
</dbReference>
<dbReference type="AlphaFoldDB" id="A0AAV1DVE0"/>
<accession>A0AAV1DVE0</accession>
<dbReference type="InterPro" id="IPR056280">
    <property type="entry name" value="AIPP2-like_SPOC"/>
</dbReference>
<keyword evidence="2" id="KW-0863">Zinc-finger</keyword>